<comment type="caution">
    <text evidence="6">The sequence shown here is derived from an EMBL/GenBank/DDBJ whole genome shotgun (WGS) entry which is preliminary data.</text>
</comment>
<dbReference type="PANTHER" id="PTHR24567:SF74">
    <property type="entry name" value="HTH-TYPE TRANSCRIPTIONAL REGULATOR ARCR"/>
    <property type="match status" value="1"/>
</dbReference>
<dbReference type="GO" id="GO:0003677">
    <property type="term" value="F:DNA binding"/>
    <property type="evidence" value="ECO:0007669"/>
    <property type="project" value="UniProtKB-KW"/>
</dbReference>
<evidence type="ECO:0000256" key="2">
    <source>
        <dbReference type="ARBA" id="ARBA00023125"/>
    </source>
</evidence>
<reference evidence="6 7" key="1">
    <citation type="submission" date="2020-08" db="EMBL/GenBank/DDBJ databases">
        <title>Oceanospirillum sp. nov. isolated from marine sediment.</title>
        <authorList>
            <person name="Ji X."/>
        </authorList>
    </citation>
    <scope>NUCLEOTIDE SEQUENCE [LARGE SCALE GENOMIC DNA]</scope>
    <source>
        <strain evidence="6 7">D5</strain>
    </source>
</reference>
<accession>A0A839IT98</accession>
<evidence type="ECO:0000256" key="1">
    <source>
        <dbReference type="ARBA" id="ARBA00023015"/>
    </source>
</evidence>
<dbReference type="SUPFAM" id="SSF51206">
    <property type="entry name" value="cAMP-binding domain-like"/>
    <property type="match status" value="1"/>
</dbReference>
<dbReference type="InterPro" id="IPR036388">
    <property type="entry name" value="WH-like_DNA-bd_sf"/>
</dbReference>
<dbReference type="EMBL" id="JACJFM010000033">
    <property type="protein sequence ID" value="MBB1488683.1"/>
    <property type="molecule type" value="Genomic_DNA"/>
</dbReference>
<proteinExistence type="predicted"/>
<dbReference type="InterPro" id="IPR018490">
    <property type="entry name" value="cNMP-bd_dom_sf"/>
</dbReference>
<dbReference type="InterPro" id="IPR036390">
    <property type="entry name" value="WH_DNA-bd_sf"/>
</dbReference>
<dbReference type="InterPro" id="IPR014710">
    <property type="entry name" value="RmlC-like_jellyroll"/>
</dbReference>
<dbReference type="SMART" id="SM00419">
    <property type="entry name" value="HTH_CRP"/>
    <property type="match status" value="1"/>
</dbReference>
<dbReference type="RefSeq" id="WP_182810456.1">
    <property type="nucleotide sequence ID" value="NZ_JACJFM010000033.1"/>
</dbReference>
<dbReference type="InterPro" id="IPR050397">
    <property type="entry name" value="Env_Response_Regulators"/>
</dbReference>
<name>A0A839IT98_9GAMM</name>
<dbReference type="AlphaFoldDB" id="A0A839IT98"/>
<feature type="domain" description="HTH crp-type" evidence="5">
    <location>
        <begin position="139"/>
        <end position="203"/>
    </location>
</feature>
<organism evidence="6 7">
    <name type="scientific">Oceanospirillum sediminis</name>
    <dbReference type="NCBI Taxonomy" id="2760088"/>
    <lineage>
        <taxon>Bacteria</taxon>
        <taxon>Pseudomonadati</taxon>
        <taxon>Pseudomonadota</taxon>
        <taxon>Gammaproteobacteria</taxon>
        <taxon>Oceanospirillales</taxon>
        <taxon>Oceanospirillaceae</taxon>
        <taxon>Oceanospirillum</taxon>
    </lineage>
</organism>
<dbReference type="GO" id="GO:0003700">
    <property type="term" value="F:DNA-binding transcription factor activity"/>
    <property type="evidence" value="ECO:0007669"/>
    <property type="project" value="TreeGrafter"/>
</dbReference>
<keyword evidence="1" id="KW-0805">Transcription regulation</keyword>
<dbReference type="SUPFAM" id="SSF46785">
    <property type="entry name" value="Winged helix' DNA-binding domain"/>
    <property type="match status" value="1"/>
</dbReference>
<feature type="domain" description="Cyclic nucleotide-binding" evidence="4">
    <location>
        <begin position="3"/>
        <end position="70"/>
    </location>
</feature>
<protein>
    <submittedName>
        <fullName evidence="6">Crp/Fnr family transcriptional regulator</fullName>
    </submittedName>
</protein>
<dbReference type="Gene3D" id="2.60.120.10">
    <property type="entry name" value="Jelly Rolls"/>
    <property type="match status" value="1"/>
</dbReference>
<dbReference type="Gene3D" id="1.10.10.10">
    <property type="entry name" value="Winged helix-like DNA-binding domain superfamily/Winged helix DNA-binding domain"/>
    <property type="match status" value="1"/>
</dbReference>
<evidence type="ECO:0000256" key="3">
    <source>
        <dbReference type="ARBA" id="ARBA00023163"/>
    </source>
</evidence>
<sequence>MNLVKQLSKEGRSLYLSQLTTKTFQPNDRVLDRGDTISGAYFVSDGLLRVYAISEQGKEVTLYNIAPGETCILATNSLFNNFLYPAWVIADQQTTVSMISGDIYRELFRTEASIQNITIKALSSTVFGLMSELEQSHVQTVRQRLAGYLVMRSSSDFMIHATQQKIAADLGSSREFIARILAEFNELGIIRSMRGKILILDCSGLNSIRLAEDNV</sequence>
<keyword evidence="2" id="KW-0238">DNA-binding</keyword>
<evidence type="ECO:0000313" key="6">
    <source>
        <dbReference type="EMBL" id="MBB1488683.1"/>
    </source>
</evidence>
<keyword evidence="7" id="KW-1185">Reference proteome</keyword>
<dbReference type="GO" id="GO:0005829">
    <property type="term" value="C:cytosol"/>
    <property type="evidence" value="ECO:0007669"/>
    <property type="project" value="TreeGrafter"/>
</dbReference>
<dbReference type="Pfam" id="PF00027">
    <property type="entry name" value="cNMP_binding"/>
    <property type="match status" value="1"/>
</dbReference>
<evidence type="ECO:0000259" key="4">
    <source>
        <dbReference type="PROSITE" id="PS50042"/>
    </source>
</evidence>
<dbReference type="PROSITE" id="PS51063">
    <property type="entry name" value="HTH_CRP_2"/>
    <property type="match status" value="1"/>
</dbReference>
<evidence type="ECO:0000259" key="5">
    <source>
        <dbReference type="PROSITE" id="PS51063"/>
    </source>
</evidence>
<dbReference type="PROSITE" id="PS50042">
    <property type="entry name" value="CNMP_BINDING_3"/>
    <property type="match status" value="1"/>
</dbReference>
<gene>
    <name evidence="6" type="ORF">H4O21_18925</name>
</gene>
<evidence type="ECO:0000313" key="7">
    <source>
        <dbReference type="Proteomes" id="UP000565262"/>
    </source>
</evidence>
<dbReference type="InterPro" id="IPR000595">
    <property type="entry name" value="cNMP-bd_dom"/>
</dbReference>
<dbReference type="PANTHER" id="PTHR24567">
    <property type="entry name" value="CRP FAMILY TRANSCRIPTIONAL REGULATORY PROTEIN"/>
    <property type="match status" value="1"/>
</dbReference>
<dbReference type="CDD" id="cd00038">
    <property type="entry name" value="CAP_ED"/>
    <property type="match status" value="1"/>
</dbReference>
<dbReference type="Pfam" id="PF13545">
    <property type="entry name" value="HTH_Crp_2"/>
    <property type="match status" value="1"/>
</dbReference>
<dbReference type="InterPro" id="IPR012318">
    <property type="entry name" value="HTH_CRP"/>
</dbReference>
<dbReference type="Proteomes" id="UP000565262">
    <property type="component" value="Unassembled WGS sequence"/>
</dbReference>
<keyword evidence="3" id="KW-0804">Transcription</keyword>